<comment type="caution">
    <text evidence="4">The sequence shown here is derived from an EMBL/GenBank/DDBJ whole genome shotgun (WGS) entry which is preliminary data.</text>
</comment>
<dbReference type="Gene3D" id="3.90.79.10">
    <property type="entry name" value="Nucleoside Triphosphate Pyrophosphohydrolase"/>
    <property type="match status" value="1"/>
</dbReference>
<dbReference type="InterPro" id="IPR015797">
    <property type="entry name" value="NUDIX_hydrolase-like_dom_sf"/>
</dbReference>
<evidence type="ECO:0000259" key="3">
    <source>
        <dbReference type="PROSITE" id="PS51462"/>
    </source>
</evidence>
<dbReference type="PROSITE" id="PS00893">
    <property type="entry name" value="NUDIX_BOX"/>
    <property type="match status" value="1"/>
</dbReference>
<evidence type="ECO:0000313" key="4">
    <source>
        <dbReference type="EMBL" id="RCK70758.1"/>
    </source>
</evidence>
<dbReference type="GO" id="GO:0016787">
    <property type="term" value="F:hydrolase activity"/>
    <property type="evidence" value="ECO:0007669"/>
    <property type="project" value="UniProtKB-KW"/>
</dbReference>
<dbReference type="CDD" id="cd02883">
    <property type="entry name" value="NUDIX_Hydrolase"/>
    <property type="match status" value="1"/>
</dbReference>
<keyword evidence="5" id="KW-1185">Reference proteome</keyword>
<comment type="similarity">
    <text evidence="1">Belongs to the Nudix hydrolase family.</text>
</comment>
<name>A0A367YY53_9ACTN</name>
<protein>
    <submittedName>
        <fullName evidence="4">NUDIX domain-containing protein</fullName>
    </submittedName>
</protein>
<dbReference type="RefSeq" id="WP_114125528.1">
    <property type="nucleotide sequence ID" value="NZ_QOUI01000002.1"/>
</dbReference>
<dbReference type="InterPro" id="IPR020084">
    <property type="entry name" value="NUDIX_hydrolase_CS"/>
</dbReference>
<proteinExistence type="inferred from homology"/>
<dbReference type="Pfam" id="PF00293">
    <property type="entry name" value="NUDIX"/>
    <property type="match status" value="1"/>
</dbReference>
<dbReference type="PANTHER" id="PTHR43736:SF1">
    <property type="entry name" value="DIHYDRONEOPTERIN TRIPHOSPHATE DIPHOSPHATASE"/>
    <property type="match status" value="1"/>
</dbReference>
<reference evidence="4 5" key="1">
    <citation type="submission" date="2018-07" db="EMBL/GenBank/DDBJ databases">
        <title>Desertimonas flava gen. nov. sp. nov.</title>
        <authorList>
            <person name="Liu S."/>
        </authorList>
    </citation>
    <scope>NUCLEOTIDE SEQUENCE [LARGE SCALE GENOMIC DNA]</scope>
    <source>
        <strain evidence="4 5">16Sb5-5</strain>
    </source>
</reference>
<organism evidence="4 5">
    <name type="scientific">Desertihabitans brevis</name>
    <dbReference type="NCBI Taxonomy" id="2268447"/>
    <lineage>
        <taxon>Bacteria</taxon>
        <taxon>Bacillati</taxon>
        <taxon>Actinomycetota</taxon>
        <taxon>Actinomycetes</taxon>
        <taxon>Propionibacteriales</taxon>
        <taxon>Propionibacteriaceae</taxon>
        <taxon>Desertihabitans</taxon>
    </lineage>
</organism>
<dbReference type="EMBL" id="QOUI01000002">
    <property type="protein sequence ID" value="RCK70758.1"/>
    <property type="molecule type" value="Genomic_DNA"/>
</dbReference>
<accession>A0A367YY53</accession>
<dbReference type="PROSITE" id="PS51462">
    <property type="entry name" value="NUDIX"/>
    <property type="match status" value="1"/>
</dbReference>
<dbReference type="SUPFAM" id="SSF55811">
    <property type="entry name" value="Nudix"/>
    <property type="match status" value="1"/>
</dbReference>
<gene>
    <name evidence="4" type="ORF">DT076_04990</name>
</gene>
<dbReference type="AlphaFoldDB" id="A0A367YY53"/>
<evidence type="ECO:0000313" key="5">
    <source>
        <dbReference type="Proteomes" id="UP000252770"/>
    </source>
</evidence>
<dbReference type="InterPro" id="IPR000086">
    <property type="entry name" value="NUDIX_hydrolase_dom"/>
</dbReference>
<sequence>MDIVGLSVSSLDVVYRHRLAHGEDPRHAAAERGWKVERALRAELSGDDLELALLVSPLRGGPRRPSRTRSDSVAGAVVRQRPAAYGIVLCEDSLLATEFSSLTGVPGQWGLPGGGIEHAEDPAHTVVREAWEEAGQELEAPVLIDVQSDHWVGHAPSGVLEDFHAVRLIYAARCPRPKRAVVHDVGGTTSAAQWVPLQRWHSVSWTRGARSLLQRHLDSCVSGLSAEFSCRS</sequence>
<keyword evidence="2" id="KW-0378">Hydrolase</keyword>
<evidence type="ECO:0000256" key="1">
    <source>
        <dbReference type="ARBA" id="ARBA00005582"/>
    </source>
</evidence>
<feature type="domain" description="Nudix hydrolase" evidence="3">
    <location>
        <begin position="68"/>
        <end position="217"/>
    </location>
</feature>
<dbReference type="Proteomes" id="UP000252770">
    <property type="component" value="Unassembled WGS sequence"/>
</dbReference>
<evidence type="ECO:0000256" key="2">
    <source>
        <dbReference type="ARBA" id="ARBA00022801"/>
    </source>
</evidence>
<dbReference type="PANTHER" id="PTHR43736">
    <property type="entry name" value="ADP-RIBOSE PYROPHOSPHATASE"/>
    <property type="match status" value="1"/>
</dbReference>